<dbReference type="InterPro" id="IPR036869">
    <property type="entry name" value="J_dom_sf"/>
</dbReference>
<dbReference type="InterPro" id="IPR001584">
    <property type="entry name" value="Integrase_cat-core"/>
</dbReference>
<organism evidence="3 4">
    <name type="scientific">Brachionus calyciflorus</name>
    <dbReference type="NCBI Taxonomy" id="104777"/>
    <lineage>
        <taxon>Eukaryota</taxon>
        <taxon>Metazoa</taxon>
        <taxon>Spiralia</taxon>
        <taxon>Gnathifera</taxon>
        <taxon>Rotifera</taxon>
        <taxon>Eurotatoria</taxon>
        <taxon>Monogononta</taxon>
        <taxon>Pseudotrocha</taxon>
        <taxon>Ploima</taxon>
        <taxon>Brachionidae</taxon>
        <taxon>Brachionus</taxon>
    </lineage>
</organism>
<dbReference type="InterPro" id="IPR036397">
    <property type="entry name" value="RNaseH_sf"/>
</dbReference>
<dbReference type="GO" id="GO:0015074">
    <property type="term" value="P:DNA integration"/>
    <property type="evidence" value="ECO:0007669"/>
    <property type="project" value="InterPro"/>
</dbReference>
<dbReference type="InterPro" id="IPR001623">
    <property type="entry name" value="DnaJ_domain"/>
</dbReference>
<evidence type="ECO:0000313" key="3">
    <source>
        <dbReference type="EMBL" id="CAF1133622.1"/>
    </source>
</evidence>
<dbReference type="OrthoDB" id="10062030at2759"/>
<dbReference type="PROSITE" id="PS50994">
    <property type="entry name" value="INTEGRASE"/>
    <property type="match status" value="1"/>
</dbReference>
<protein>
    <recommendedName>
        <fullName evidence="2">Integrase catalytic domain-containing protein</fullName>
    </recommendedName>
</protein>
<evidence type="ECO:0000256" key="1">
    <source>
        <dbReference type="SAM" id="MobiDB-lite"/>
    </source>
</evidence>
<dbReference type="EMBL" id="CAJNOC010009851">
    <property type="protein sequence ID" value="CAF1133622.1"/>
    <property type="molecule type" value="Genomic_DNA"/>
</dbReference>
<feature type="non-terminal residue" evidence="3">
    <location>
        <position position="1"/>
    </location>
</feature>
<dbReference type="InterPro" id="IPR052160">
    <property type="entry name" value="Gypsy_RT_Integrase-like"/>
</dbReference>
<dbReference type="Gene3D" id="3.30.420.10">
    <property type="entry name" value="Ribonuclease H-like superfamily/Ribonuclease H"/>
    <property type="match status" value="1"/>
</dbReference>
<feature type="compositionally biased region" description="Low complexity" evidence="1">
    <location>
        <begin position="390"/>
        <end position="403"/>
    </location>
</feature>
<dbReference type="GO" id="GO:0003676">
    <property type="term" value="F:nucleic acid binding"/>
    <property type="evidence" value="ECO:0007669"/>
    <property type="project" value="InterPro"/>
</dbReference>
<dbReference type="Pfam" id="PF17921">
    <property type="entry name" value="Integrase_H2C2"/>
    <property type="match status" value="1"/>
</dbReference>
<comment type="caution">
    <text evidence="3">The sequence shown here is derived from an EMBL/GenBank/DDBJ whole genome shotgun (WGS) entry which is preliminary data.</text>
</comment>
<accession>A0A814RHE8</accession>
<sequence length="480" mass="56548">KLVESVLSTCHDGLRGGHLGFKKTYAKLKQNYLWNNMLRDLKEVCEYMKIKKLSTTSYHPECNGETERFNKTICQILSTYCNDHQSDWDVYLDIALFAYRVSPHETTLNSPFELLYGRNPRLPGEFSKYVDVQVQNFDRIWKGAIERIKKVNQKEKRSMMQSSQGLSLKNDKWTGPFKVLKVRDNNNVELEIGKGKRKLKHVNKIKHAEALGDEFKPKSILKNKNSVKTVKHVRFKLKDEELDACNSCNYDYNLSNQNQISKSTIQKVNMVKSKARQWKEAKARVIHNRYYGHQTSVPNFNRRRETSPNTSANRQALEYEMRRRGMNGPANNNTKPKAGIPGLLKRLEEDKQARYQFDLKLWCGMNYKQRRWYLKREEREKWEREHGVTNGNSNQEQNKSQNEPRTTKKPKVNRLNIKIQTGELCSEILNLGEDHSWVNIKRQYRRLSRLYHQDKGGKDGELMKKINAAYYELSRLFEEN</sequence>
<keyword evidence="4" id="KW-1185">Reference proteome</keyword>
<dbReference type="SMART" id="SM00271">
    <property type="entry name" value="DnaJ"/>
    <property type="match status" value="1"/>
</dbReference>
<feature type="region of interest" description="Disordered" evidence="1">
    <location>
        <begin position="384"/>
        <end position="412"/>
    </location>
</feature>
<dbReference type="Proteomes" id="UP000663879">
    <property type="component" value="Unassembled WGS sequence"/>
</dbReference>
<dbReference type="Gene3D" id="1.10.287.110">
    <property type="entry name" value="DnaJ domain"/>
    <property type="match status" value="1"/>
</dbReference>
<proteinExistence type="predicted"/>
<name>A0A814RHE8_9BILA</name>
<dbReference type="InterPro" id="IPR041588">
    <property type="entry name" value="Integrase_H2C2"/>
</dbReference>
<dbReference type="SUPFAM" id="SSF46565">
    <property type="entry name" value="Chaperone J-domain"/>
    <property type="match status" value="1"/>
</dbReference>
<feature type="domain" description="Integrase catalytic" evidence="2">
    <location>
        <begin position="1"/>
        <end position="119"/>
    </location>
</feature>
<gene>
    <name evidence="3" type="ORF">OXX778_LOCUS22587</name>
</gene>
<evidence type="ECO:0000259" key="2">
    <source>
        <dbReference type="PROSITE" id="PS50994"/>
    </source>
</evidence>
<dbReference type="PANTHER" id="PTHR47266">
    <property type="entry name" value="ENDONUCLEASE-RELATED"/>
    <property type="match status" value="1"/>
</dbReference>
<dbReference type="SUPFAM" id="SSF53098">
    <property type="entry name" value="Ribonuclease H-like"/>
    <property type="match status" value="1"/>
</dbReference>
<dbReference type="AlphaFoldDB" id="A0A814RHE8"/>
<dbReference type="InterPro" id="IPR012337">
    <property type="entry name" value="RNaseH-like_sf"/>
</dbReference>
<dbReference type="CDD" id="cd06257">
    <property type="entry name" value="DnaJ"/>
    <property type="match status" value="1"/>
</dbReference>
<reference evidence="3" key="1">
    <citation type="submission" date="2021-02" db="EMBL/GenBank/DDBJ databases">
        <authorList>
            <person name="Nowell W R."/>
        </authorList>
    </citation>
    <scope>NUCLEOTIDE SEQUENCE</scope>
    <source>
        <strain evidence="3">Ploen Becks lab</strain>
    </source>
</reference>
<evidence type="ECO:0000313" key="4">
    <source>
        <dbReference type="Proteomes" id="UP000663879"/>
    </source>
</evidence>